<name>A0ABM1FAG9_PRICU</name>
<dbReference type="GeneID" id="106821239"/>
<dbReference type="CDD" id="cd15382">
    <property type="entry name" value="7tmA_AKHR"/>
    <property type="match status" value="1"/>
</dbReference>
<evidence type="ECO:0000313" key="13">
    <source>
        <dbReference type="Proteomes" id="UP000695022"/>
    </source>
</evidence>
<evidence type="ECO:0000256" key="9">
    <source>
        <dbReference type="ARBA" id="ARBA00023224"/>
    </source>
</evidence>
<dbReference type="PRINTS" id="PR00237">
    <property type="entry name" value="GPCRRHODOPSN"/>
</dbReference>
<dbReference type="InterPro" id="IPR001817">
    <property type="entry name" value="Vasoprsn_rcpt"/>
</dbReference>
<dbReference type="InterPro" id="IPR017452">
    <property type="entry name" value="GPCR_Rhodpsn_7TM"/>
</dbReference>
<evidence type="ECO:0000256" key="11">
    <source>
        <dbReference type="SAM" id="MobiDB-lite"/>
    </source>
</evidence>
<evidence type="ECO:0000256" key="7">
    <source>
        <dbReference type="ARBA" id="ARBA00023170"/>
    </source>
</evidence>
<feature type="domain" description="G-protein coupled receptors family 1 profile" evidence="12">
    <location>
        <begin position="98"/>
        <end position="368"/>
    </location>
</feature>
<accession>A0ABM1FAG9</accession>
<dbReference type="InterPro" id="IPR000276">
    <property type="entry name" value="GPCR_Rhodpsn"/>
</dbReference>
<feature type="region of interest" description="Disordered" evidence="11">
    <location>
        <begin position="431"/>
        <end position="465"/>
    </location>
</feature>
<keyword evidence="6 10" id="KW-0472">Membrane</keyword>
<feature type="transmembrane region" description="Helical" evidence="10">
    <location>
        <begin position="315"/>
        <end position="337"/>
    </location>
</feature>
<dbReference type="PROSITE" id="PS00237">
    <property type="entry name" value="G_PROTEIN_RECEP_F1_1"/>
    <property type="match status" value="1"/>
</dbReference>
<sequence length="465" mass="52362">MAWTPSENHSNLSSVTETFYNISAWQPFAFENADANSTIVATFCDGYMVGNATEAGNGSSGCAYVPGATPPPPYMGYNQERILTIIVYGILFVIAAIGNVTVLLILVRNRKRSRSRVNLLIMHLAVADCIVTFVMIPLEIVWAATIVWLAGDVMCRIMAFWRQFGLYLSSFVLIAISLDRYFAVCHPLSVRNAGTRAKLMLFFAWLLSIICSAPQSVIFHVQAHPYHHWFQQCVTYDFFKSKRHYLTYMFFTMLAMYGLPLIIITIFYLLILREIAKKSREVKGSINVRNGSAQLRRSGVGNIGKAKAKTLKMTLIIVIVFIMCWTPYYIMCLWFWLDEESAKQVDPRIQRGLFLFAVSNSCMDPIVYGLFTINVKRDLQRCCPCGKKRREDNYLSNSGYTVCVREGESGCARNPSMYNGRRLSARYAAVNSKDPPHRSPSSYDRIHASPSVHSGGGATTQMSSV</sequence>
<evidence type="ECO:0000256" key="10">
    <source>
        <dbReference type="RuleBase" id="RU046427"/>
    </source>
</evidence>
<proteinExistence type="inferred from homology"/>
<dbReference type="PANTHER" id="PTHR24241:SF59">
    <property type="entry name" value="ADIPOKINETIC HORMONE RECEPTOR, ISOFORM C"/>
    <property type="match status" value="1"/>
</dbReference>
<feature type="transmembrane region" description="Helical" evidence="10">
    <location>
        <begin position="199"/>
        <end position="221"/>
    </location>
</feature>
<dbReference type="RefSeq" id="XP_014681441.1">
    <property type="nucleotide sequence ID" value="XM_014825955.1"/>
</dbReference>
<gene>
    <name evidence="14 15" type="primary">LOC106821239</name>
</gene>
<feature type="transmembrane region" description="Helical" evidence="10">
    <location>
        <begin position="349"/>
        <end position="371"/>
    </location>
</feature>
<dbReference type="PANTHER" id="PTHR24241">
    <property type="entry name" value="NEUROPEPTIDE RECEPTOR-RELATED G-PROTEIN COUPLED RECEPTOR"/>
    <property type="match status" value="1"/>
</dbReference>
<keyword evidence="13" id="KW-1185">Reference proteome</keyword>
<keyword evidence="4 10" id="KW-1133">Transmembrane helix</keyword>
<dbReference type="Proteomes" id="UP000695022">
    <property type="component" value="Unplaced"/>
</dbReference>
<keyword evidence="9 10" id="KW-0807">Transducer</keyword>
<dbReference type="Gene3D" id="1.20.1070.10">
    <property type="entry name" value="Rhodopsin 7-helix transmembrane proteins"/>
    <property type="match status" value="1"/>
</dbReference>
<keyword evidence="8 10" id="KW-0325">Glycoprotein</keyword>
<protein>
    <submittedName>
        <fullName evidence="14 15">Gonadotropin-releasing hormone II receptor-like</fullName>
    </submittedName>
</protein>
<keyword evidence="7 10" id="KW-0675">Receptor</keyword>
<evidence type="ECO:0000259" key="12">
    <source>
        <dbReference type="PROSITE" id="PS50262"/>
    </source>
</evidence>
<keyword evidence="2" id="KW-1003">Cell membrane</keyword>
<evidence type="ECO:0000256" key="8">
    <source>
        <dbReference type="ARBA" id="ARBA00023180"/>
    </source>
</evidence>
<evidence type="ECO:0000256" key="4">
    <source>
        <dbReference type="ARBA" id="ARBA00022989"/>
    </source>
</evidence>
<comment type="similarity">
    <text evidence="10">Belongs to the G-protein coupled receptor 1 family. Vasopressin/oxytocin receptor subfamily.</text>
</comment>
<dbReference type="RefSeq" id="XP_014681440.1">
    <property type="nucleotide sequence ID" value="XM_014825954.1"/>
</dbReference>
<dbReference type="Pfam" id="PF00001">
    <property type="entry name" value="7tm_1"/>
    <property type="match status" value="1"/>
</dbReference>
<feature type="transmembrane region" description="Helical" evidence="10">
    <location>
        <begin position="245"/>
        <end position="271"/>
    </location>
</feature>
<evidence type="ECO:0000256" key="3">
    <source>
        <dbReference type="ARBA" id="ARBA00022692"/>
    </source>
</evidence>
<keyword evidence="5 10" id="KW-0297">G-protein coupled receptor</keyword>
<organism evidence="13 14">
    <name type="scientific">Priapulus caudatus</name>
    <name type="common">Priapulid worm</name>
    <dbReference type="NCBI Taxonomy" id="37621"/>
    <lineage>
        <taxon>Eukaryota</taxon>
        <taxon>Metazoa</taxon>
        <taxon>Ecdysozoa</taxon>
        <taxon>Scalidophora</taxon>
        <taxon>Priapulida</taxon>
        <taxon>Priapulimorpha</taxon>
        <taxon>Priapulimorphida</taxon>
        <taxon>Priapulidae</taxon>
        <taxon>Priapulus</taxon>
    </lineage>
</organism>
<reference evidence="14 15" key="1">
    <citation type="submission" date="2025-05" db="UniProtKB">
        <authorList>
            <consortium name="RefSeq"/>
        </authorList>
    </citation>
    <scope>IDENTIFICATION</scope>
</reference>
<evidence type="ECO:0000256" key="1">
    <source>
        <dbReference type="ARBA" id="ARBA00004651"/>
    </source>
</evidence>
<feature type="transmembrane region" description="Helical" evidence="10">
    <location>
        <begin position="119"/>
        <end position="148"/>
    </location>
</feature>
<dbReference type="SUPFAM" id="SSF81321">
    <property type="entry name" value="Family A G protein-coupled receptor-like"/>
    <property type="match status" value="1"/>
</dbReference>
<keyword evidence="3 10" id="KW-0812">Transmembrane</keyword>
<evidence type="ECO:0000256" key="2">
    <source>
        <dbReference type="ARBA" id="ARBA00022475"/>
    </source>
</evidence>
<evidence type="ECO:0000256" key="5">
    <source>
        <dbReference type="ARBA" id="ARBA00023040"/>
    </source>
</evidence>
<dbReference type="PRINTS" id="PR00896">
    <property type="entry name" value="VASOPRESSINR"/>
</dbReference>
<evidence type="ECO:0000313" key="15">
    <source>
        <dbReference type="RefSeq" id="XP_014681441.1"/>
    </source>
</evidence>
<comment type="subcellular location">
    <subcellularLocation>
        <location evidence="1 10">Cell membrane</location>
        <topology evidence="1 10">Multi-pass membrane protein</topology>
    </subcellularLocation>
</comment>
<evidence type="ECO:0000256" key="6">
    <source>
        <dbReference type="ARBA" id="ARBA00023136"/>
    </source>
</evidence>
<evidence type="ECO:0000313" key="14">
    <source>
        <dbReference type="RefSeq" id="XP_014681440.1"/>
    </source>
</evidence>
<feature type="transmembrane region" description="Helical" evidence="10">
    <location>
        <begin position="160"/>
        <end position="178"/>
    </location>
</feature>
<dbReference type="PROSITE" id="PS50262">
    <property type="entry name" value="G_PROTEIN_RECEP_F1_2"/>
    <property type="match status" value="1"/>
</dbReference>
<feature type="transmembrane region" description="Helical" evidence="10">
    <location>
        <begin position="82"/>
        <end position="107"/>
    </location>
</feature>